<name>A0ABZ3H7T6_9BACT</name>
<protein>
    <submittedName>
        <fullName evidence="1">Uncharacterized protein</fullName>
    </submittedName>
</protein>
<reference evidence="1 2" key="1">
    <citation type="submission" date="2024-03" db="EMBL/GenBank/DDBJ databases">
        <title>Sulfurimonas sp. HSL3-1.</title>
        <authorList>
            <person name="Wang S."/>
        </authorList>
    </citation>
    <scope>NUCLEOTIDE SEQUENCE [LARGE SCALE GENOMIC DNA]</scope>
    <source>
        <strain evidence="1 2">HSL3-1</strain>
    </source>
</reference>
<dbReference type="RefSeq" id="WP_345972112.1">
    <property type="nucleotide sequence ID" value="NZ_CP147920.1"/>
</dbReference>
<evidence type="ECO:0000313" key="1">
    <source>
        <dbReference type="EMBL" id="XAU14374.1"/>
    </source>
</evidence>
<sequence>MKRTIDAEEIRILFFTTYFLYGRSKYGSSERGDVRLGRMGAYRGVMQLCRAAMDAPSPCLRSAMIEGCRRLEAQAEGLPEGTFKTAYLETLAVLQRRIA</sequence>
<gene>
    <name evidence="1" type="ORF">WCY31_08930</name>
</gene>
<dbReference type="EMBL" id="CP147920">
    <property type="protein sequence ID" value="XAU14374.1"/>
    <property type="molecule type" value="Genomic_DNA"/>
</dbReference>
<dbReference type="Proteomes" id="UP001447842">
    <property type="component" value="Chromosome"/>
</dbReference>
<evidence type="ECO:0000313" key="2">
    <source>
        <dbReference type="Proteomes" id="UP001447842"/>
    </source>
</evidence>
<organism evidence="1 2">
    <name type="scientific">Sulfurimonas diazotrophicus</name>
    <dbReference type="NCBI Taxonomy" id="3131939"/>
    <lineage>
        <taxon>Bacteria</taxon>
        <taxon>Pseudomonadati</taxon>
        <taxon>Campylobacterota</taxon>
        <taxon>Epsilonproteobacteria</taxon>
        <taxon>Campylobacterales</taxon>
        <taxon>Sulfurimonadaceae</taxon>
        <taxon>Sulfurimonas</taxon>
    </lineage>
</organism>
<accession>A0ABZ3H7T6</accession>
<proteinExistence type="predicted"/>
<keyword evidence="2" id="KW-1185">Reference proteome</keyword>